<evidence type="ECO:0000256" key="4">
    <source>
        <dbReference type="ARBA" id="ARBA00022588"/>
    </source>
</evidence>
<dbReference type="InterPro" id="IPR017331">
    <property type="entry name" value="Peptidoglycan_recognition"/>
</dbReference>
<dbReference type="FunFam" id="3.40.80.10:FF:000001">
    <property type="entry name" value="Peptidoglycan recognition protein 1"/>
    <property type="match status" value="1"/>
</dbReference>
<protein>
    <recommendedName>
        <fullName evidence="8">Peptidoglycan-recognition protein</fullName>
    </recommendedName>
</protein>
<evidence type="ECO:0000259" key="12">
    <source>
        <dbReference type="SMART" id="SM00701"/>
    </source>
</evidence>
<reference evidence="13 14" key="1">
    <citation type="submission" date="2020-11" db="EMBL/GenBank/DDBJ databases">
        <authorList>
            <person name="Wallbank WR R."/>
            <person name="Pardo Diaz C."/>
            <person name="Kozak K."/>
            <person name="Martin S."/>
            <person name="Jiggins C."/>
            <person name="Moest M."/>
            <person name="Warren A I."/>
            <person name="Generalovic N T."/>
            <person name="Byers J.R.P. K."/>
            <person name="Montejo-Kovacevich G."/>
            <person name="Yen C E."/>
        </authorList>
    </citation>
    <scope>NUCLEOTIDE SEQUENCE [LARGE SCALE GENOMIC DNA]</scope>
</reference>
<dbReference type="PIRSF" id="PIRSF037945">
    <property type="entry name" value="PGRPs"/>
    <property type="match status" value="1"/>
</dbReference>
<accession>A0A7R8V3Z7</accession>
<dbReference type="EMBL" id="LR899014">
    <property type="protein sequence ID" value="CAD7092426.1"/>
    <property type="molecule type" value="Genomic_DNA"/>
</dbReference>
<keyword evidence="4 8" id="KW-0399">Innate immunity</keyword>
<comment type="subcellular location">
    <subcellularLocation>
        <location evidence="1">Secreted</location>
    </subcellularLocation>
</comment>
<comment type="similarity">
    <text evidence="2 8">Belongs to the N-acetylmuramoyl-L-alanine amidase 2 family.</text>
</comment>
<dbReference type="Proteomes" id="UP000594454">
    <property type="component" value="Chromosome 6"/>
</dbReference>
<dbReference type="InterPro" id="IPR002502">
    <property type="entry name" value="Amidase_domain"/>
</dbReference>
<evidence type="ECO:0000256" key="5">
    <source>
        <dbReference type="ARBA" id="ARBA00022729"/>
    </source>
</evidence>
<keyword evidence="14" id="KW-1185">Reference proteome</keyword>
<dbReference type="InParanoid" id="A0A7R8V3Z7"/>
<name>A0A7R8V3Z7_HERIL</name>
<dbReference type="SUPFAM" id="SSF55846">
    <property type="entry name" value="N-acetylmuramoyl-L-alanine amidase-like"/>
    <property type="match status" value="1"/>
</dbReference>
<dbReference type="SMART" id="SM00701">
    <property type="entry name" value="PGRP"/>
    <property type="match status" value="1"/>
</dbReference>
<keyword evidence="7" id="KW-1015">Disulfide bond</keyword>
<dbReference type="Gene3D" id="3.40.80.10">
    <property type="entry name" value="Peptidoglycan recognition protein-like"/>
    <property type="match status" value="1"/>
</dbReference>
<proteinExistence type="inferred from homology"/>
<dbReference type="FunCoup" id="A0A7R8V3Z7">
    <property type="interactions" value="93"/>
</dbReference>
<dbReference type="GO" id="GO:0045087">
    <property type="term" value="P:innate immune response"/>
    <property type="evidence" value="ECO:0007669"/>
    <property type="project" value="UniProtKB-KW"/>
</dbReference>
<sequence>MFKLVGIVLVLSVLVQENLGALISRAAWGARAPNFVSRFNGVIPYVVIHHSYEPGVCYSTDACKAAMRSMQNFHMNTNGWPDIGYSFAVGGDGNIYEGRGWNVEGAHTPGYNSRSVGILLIGDFRTALPPANMLTATKNFISQGVNEGRISGSYKLIGHRQAYATECPGTRLYNEIRTWPRWTANP</sequence>
<dbReference type="AlphaFoldDB" id="A0A7R8V3Z7"/>
<feature type="signal peptide" evidence="10">
    <location>
        <begin position="1"/>
        <end position="20"/>
    </location>
</feature>
<dbReference type="InterPro" id="IPR036505">
    <property type="entry name" value="Amidase/PGRP_sf"/>
</dbReference>
<dbReference type="GO" id="GO:0005576">
    <property type="term" value="C:extracellular region"/>
    <property type="evidence" value="ECO:0007669"/>
    <property type="project" value="UniProtKB-SubCell"/>
</dbReference>
<dbReference type="GO" id="GO:0042834">
    <property type="term" value="F:peptidoglycan binding"/>
    <property type="evidence" value="ECO:0007669"/>
    <property type="project" value="InterPro"/>
</dbReference>
<dbReference type="InterPro" id="IPR006619">
    <property type="entry name" value="PGRP_domain_met/bac"/>
</dbReference>
<feature type="domain" description="N-acetylmuramoyl-L-alanine amidase" evidence="11">
    <location>
        <begin position="30"/>
        <end position="169"/>
    </location>
</feature>
<organism evidence="13 14">
    <name type="scientific">Hermetia illucens</name>
    <name type="common">Black soldier fly</name>
    <dbReference type="NCBI Taxonomy" id="343691"/>
    <lineage>
        <taxon>Eukaryota</taxon>
        <taxon>Metazoa</taxon>
        <taxon>Ecdysozoa</taxon>
        <taxon>Arthropoda</taxon>
        <taxon>Hexapoda</taxon>
        <taxon>Insecta</taxon>
        <taxon>Pterygota</taxon>
        <taxon>Neoptera</taxon>
        <taxon>Endopterygota</taxon>
        <taxon>Diptera</taxon>
        <taxon>Brachycera</taxon>
        <taxon>Stratiomyomorpha</taxon>
        <taxon>Stratiomyidae</taxon>
        <taxon>Hermetiinae</taxon>
        <taxon>Hermetia</taxon>
    </lineage>
</organism>
<evidence type="ECO:0000256" key="2">
    <source>
        <dbReference type="ARBA" id="ARBA00007553"/>
    </source>
</evidence>
<feature type="domain" description="Peptidoglycan recognition protein family" evidence="12">
    <location>
        <begin position="20"/>
        <end position="163"/>
    </location>
</feature>
<evidence type="ECO:0000313" key="13">
    <source>
        <dbReference type="EMBL" id="CAD7092426.1"/>
    </source>
</evidence>
<feature type="chain" id="PRO_5030961299" description="Peptidoglycan-recognition protein" evidence="10">
    <location>
        <begin position="21"/>
        <end position="186"/>
    </location>
</feature>
<evidence type="ECO:0000256" key="9">
    <source>
        <dbReference type="PIRSR" id="PIRSR037945-1"/>
    </source>
</evidence>
<dbReference type="PANTHER" id="PTHR11022">
    <property type="entry name" value="PEPTIDOGLYCAN RECOGNITION PROTEIN"/>
    <property type="match status" value="1"/>
</dbReference>
<keyword evidence="3" id="KW-0964">Secreted</keyword>
<dbReference type="Pfam" id="PF01510">
    <property type="entry name" value="Amidase_2"/>
    <property type="match status" value="1"/>
</dbReference>
<dbReference type="GO" id="GO:0009253">
    <property type="term" value="P:peptidoglycan catabolic process"/>
    <property type="evidence" value="ECO:0007669"/>
    <property type="project" value="InterPro"/>
</dbReference>
<evidence type="ECO:0000256" key="1">
    <source>
        <dbReference type="ARBA" id="ARBA00004613"/>
    </source>
</evidence>
<dbReference type="PANTHER" id="PTHR11022:SF77">
    <property type="entry name" value="PEPTIDOGLYCAN-RECOGNITION PROTEIN LB"/>
    <property type="match status" value="1"/>
</dbReference>
<evidence type="ECO:0000259" key="11">
    <source>
        <dbReference type="SMART" id="SM00644"/>
    </source>
</evidence>
<gene>
    <name evidence="13" type="ORF">HERILL_LOCUS14786</name>
</gene>
<evidence type="ECO:0000256" key="6">
    <source>
        <dbReference type="ARBA" id="ARBA00022859"/>
    </source>
</evidence>
<feature type="disulfide bond" evidence="9">
    <location>
        <begin position="57"/>
        <end position="63"/>
    </location>
</feature>
<evidence type="ECO:0000256" key="8">
    <source>
        <dbReference type="PIRNR" id="PIRNR037945"/>
    </source>
</evidence>
<evidence type="ECO:0000256" key="10">
    <source>
        <dbReference type="SAM" id="SignalP"/>
    </source>
</evidence>
<evidence type="ECO:0000256" key="7">
    <source>
        <dbReference type="ARBA" id="ARBA00023157"/>
    </source>
</evidence>
<keyword evidence="6 8" id="KW-0391">Immunity</keyword>
<dbReference type="InterPro" id="IPR015510">
    <property type="entry name" value="PGRP"/>
</dbReference>
<evidence type="ECO:0000256" key="3">
    <source>
        <dbReference type="ARBA" id="ARBA00022525"/>
    </source>
</evidence>
<dbReference type="CDD" id="cd06583">
    <property type="entry name" value="PGRP"/>
    <property type="match status" value="1"/>
</dbReference>
<evidence type="ECO:0000313" key="14">
    <source>
        <dbReference type="Proteomes" id="UP000594454"/>
    </source>
</evidence>
<dbReference type="SMART" id="SM00644">
    <property type="entry name" value="Ami_2"/>
    <property type="match status" value="1"/>
</dbReference>
<dbReference type="GO" id="GO:0008270">
    <property type="term" value="F:zinc ion binding"/>
    <property type="evidence" value="ECO:0007669"/>
    <property type="project" value="InterPro"/>
</dbReference>
<keyword evidence="5 10" id="KW-0732">Signal</keyword>
<dbReference type="GO" id="GO:0008745">
    <property type="term" value="F:N-acetylmuramoyl-L-alanine amidase activity"/>
    <property type="evidence" value="ECO:0007669"/>
    <property type="project" value="InterPro"/>
</dbReference>